<dbReference type="Pfam" id="PF10275">
    <property type="entry name" value="Peptidase_C65"/>
    <property type="match status" value="2"/>
</dbReference>
<reference evidence="2 3" key="1">
    <citation type="submission" date="2017-04" db="EMBL/GenBank/DDBJ databases">
        <title>Draft genome sequence of Marssonina coronaria NL1: causal agent of apple blotch.</title>
        <authorList>
            <person name="Cheng Q."/>
        </authorList>
    </citation>
    <scope>NUCLEOTIDE SEQUENCE [LARGE SCALE GENOMIC DNA]</scope>
    <source>
        <strain evidence="2 3">NL1</strain>
    </source>
</reference>
<dbReference type="GO" id="GO:0004843">
    <property type="term" value="F:cysteine-type deubiquitinase activity"/>
    <property type="evidence" value="ECO:0007669"/>
    <property type="project" value="TreeGrafter"/>
</dbReference>
<sequence>MFQPQPTPFAFGLSRGAIAPLPEVAGFQHVGVGGVLDHGGPTVFRDRGFSPVAAGPPPRNLNYHHNHPHNHHDLHIHAPGPANNHSAGLPSYHKMTGQDIEAQEAMARDYNPVLEGPLVGDRMSSTAIAEEYAKADPIYVTKTAALPHKYSHYRPVLGDGNCGWRGKSSSMVGTRDCFSKLSPPSPAEGSAPRTDANDASAAAVGFSYFETLIRLRDRSQLEEEVARMISLNNLLATAGGFDSWLFEDMVEETTILLEELALLVETAPRGAADVLWQQFNKLEVSNSIVYHLRLLASSWMKANPILYQGFIPDSSGVEGYVKNTLMPVNQEIDHLGVTLLIDVLLKPIGFSVEIVYLDRSPGAQVNSHIFQPEDANGIPTNPSGPMIHLLYRPSHYDILYKDQAPPIRAVEDASGATNLQVNRATNFSQHLAIQSTPASMGGFAQLDILSCIPGFSLGPQPAHHGFSPQYSQQLEPYPPSPLSASLSPTSPDASSLAATSSNISASFPAPPAPAQTPFPPPTSQLAILTHNPPLSPTAGKTSFRPSVYEFQAVADWQEGPVVFQTSTFKNSHYNTAHYNNPNFQPEEWTPESEEIPGKKRPS</sequence>
<dbReference type="CDD" id="cd22749">
    <property type="entry name" value="Otubain_C65"/>
    <property type="match status" value="1"/>
</dbReference>
<dbReference type="PANTHER" id="PTHR12931">
    <property type="entry name" value="UBIQUITIN THIOLESTERASE PROTEIN OTUB"/>
    <property type="match status" value="1"/>
</dbReference>
<dbReference type="GO" id="GO:0005634">
    <property type="term" value="C:nucleus"/>
    <property type="evidence" value="ECO:0007669"/>
    <property type="project" value="TreeGrafter"/>
</dbReference>
<dbReference type="InterPro" id="IPR038765">
    <property type="entry name" value="Papain-like_cys_pep_sf"/>
</dbReference>
<dbReference type="SUPFAM" id="SSF54001">
    <property type="entry name" value="Cysteine proteinases"/>
    <property type="match status" value="2"/>
</dbReference>
<dbReference type="Proteomes" id="UP000242519">
    <property type="component" value="Unassembled WGS sequence"/>
</dbReference>
<dbReference type="GO" id="GO:0043130">
    <property type="term" value="F:ubiquitin binding"/>
    <property type="evidence" value="ECO:0007669"/>
    <property type="project" value="TreeGrafter"/>
</dbReference>
<dbReference type="OrthoDB" id="18915at2759"/>
<dbReference type="AlphaFoldDB" id="A0A218YT62"/>
<organism evidence="2 3">
    <name type="scientific">Diplocarpon coronariae</name>
    <dbReference type="NCBI Taxonomy" id="2795749"/>
    <lineage>
        <taxon>Eukaryota</taxon>
        <taxon>Fungi</taxon>
        <taxon>Dikarya</taxon>
        <taxon>Ascomycota</taxon>
        <taxon>Pezizomycotina</taxon>
        <taxon>Leotiomycetes</taxon>
        <taxon>Helotiales</taxon>
        <taxon>Drepanopezizaceae</taxon>
        <taxon>Diplocarpon</taxon>
    </lineage>
</organism>
<gene>
    <name evidence="2" type="ORF">B2J93_5901</name>
</gene>
<feature type="compositionally biased region" description="Polar residues" evidence="1">
    <location>
        <begin position="574"/>
        <end position="583"/>
    </location>
</feature>
<dbReference type="STRING" id="503106.A0A218YT62"/>
<protein>
    <submittedName>
        <fullName evidence="2">Uncharacterized protein</fullName>
    </submittedName>
</protein>
<name>A0A218YT62_9HELO</name>
<feature type="compositionally biased region" description="Low complexity" evidence="1">
    <location>
        <begin position="482"/>
        <end position="507"/>
    </location>
</feature>
<feature type="region of interest" description="Disordered" evidence="1">
    <location>
        <begin position="574"/>
        <end position="602"/>
    </location>
</feature>
<dbReference type="InterPro" id="IPR019400">
    <property type="entry name" value="Peptidase_C65_otubain"/>
</dbReference>
<evidence type="ECO:0000256" key="1">
    <source>
        <dbReference type="SAM" id="MobiDB-lite"/>
    </source>
</evidence>
<evidence type="ECO:0000313" key="2">
    <source>
        <dbReference type="EMBL" id="OWO98424.1"/>
    </source>
</evidence>
<comment type="caution">
    <text evidence="2">The sequence shown here is derived from an EMBL/GenBank/DDBJ whole genome shotgun (WGS) entry which is preliminary data.</text>
</comment>
<proteinExistence type="predicted"/>
<keyword evidence="3" id="KW-1185">Reference proteome</keyword>
<accession>A0A218YT62</accession>
<dbReference type="EMBL" id="MZNU01000395">
    <property type="protein sequence ID" value="OWO98424.1"/>
    <property type="molecule type" value="Genomic_DNA"/>
</dbReference>
<dbReference type="GO" id="GO:0071108">
    <property type="term" value="P:protein K48-linked deubiquitination"/>
    <property type="evidence" value="ECO:0007669"/>
    <property type="project" value="TreeGrafter"/>
</dbReference>
<dbReference type="InterPro" id="IPR042467">
    <property type="entry name" value="Peptidase_C65_otubain_sub2"/>
</dbReference>
<dbReference type="Gene3D" id="1.20.1300.20">
    <property type="entry name" value="Peptidase C65 Otubain, subdomain 2"/>
    <property type="match status" value="1"/>
</dbReference>
<feature type="region of interest" description="Disordered" evidence="1">
    <location>
        <begin position="463"/>
        <end position="540"/>
    </location>
</feature>
<dbReference type="PANTHER" id="PTHR12931:SF15">
    <property type="entry name" value="UBIQUITIN THIOESTERASE OTUBAIN-LIKE"/>
    <property type="match status" value="1"/>
</dbReference>
<evidence type="ECO:0000313" key="3">
    <source>
        <dbReference type="Proteomes" id="UP000242519"/>
    </source>
</evidence>
<dbReference type="InParanoid" id="A0A218YT62"/>
<feature type="compositionally biased region" description="Pro residues" evidence="1">
    <location>
        <begin position="508"/>
        <end position="522"/>
    </location>
</feature>